<evidence type="ECO:0000313" key="2">
    <source>
        <dbReference type="Proteomes" id="UP000000391"/>
    </source>
</evidence>
<dbReference type="RefSeq" id="WP_013195715.1">
    <property type="nucleotide sequence ID" value="NC_014254.1"/>
</dbReference>
<sequence>MAKKNNWRWESAVTDIVIIDTDTKIPNKILQTHGNKTGLHGRTHIVNVNKKEYTYYYPGILDLILNIDLGNGIYLIPEKYAEFFEKWLHEQRLRTIRTEYIPKGLDLNKNYLEQLKEDALFDFMKDSGFKNVNNLRWFPEYDEAALDLLNKNNKNTVETALSKLWKIDWTKNKKITEEMILKYGINIDTKYIETSACPAAELNIRYLENRY</sequence>
<dbReference type="HOGENOM" id="CLU_1352119_0_0_2"/>
<dbReference type="GeneID" id="9347995"/>
<evidence type="ECO:0000313" key="1">
    <source>
        <dbReference type="EMBL" id="ADI75150.1"/>
    </source>
</evidence>
<geneLocation type="plasmid" evidence="1 2">
    <name>pMETEV01</name>
</geneLocation>
<reference evidence="1 2" key="1">
    <citation type="submission" date="2010-06" db="EMBL/GenBank/DDBJ databases">
        <title>Complete sequence plasmid of Methanohalobium evestigatum Z-7303.</title>
        <authorList>
            <consortium name="US DOE Joint Genome Institute"/>
            <person name="Lucas S."/>
            <person name="Copeland A."/>
            <person name="Lapidus A."/>
            <person name="Cheng J.-F."/>
            <person name="Bruce D."/>
            <person name="Goodwin L."/>
            <person name="Pitluck S."/>
            <person name="Saunders E."/>
            <person name="Detter J.C."/>
            <person name="Han C."/>
            <person name="Tapia R."/>
            <person name="Land M."/>
            <person name="Hauser L."/>
            <person name="Kyrpides N."/>
            <person name="Mikhailova N."/>
            <person name="Sieprawska-Lupa M."/>
            <person name="Whitman W.B."/>
            <person name="Anderson I."/>
            <person name="Woyke T."/>
        </authorList>
    </citation>
    <scope>NUCLEOTIDE SEQUENCE [LARGE SCALE GENOMIC DNA]</scope>
    <source>
        <strain evidence="2">ATCC BAA-1072 / DSM 3721 / NBRC 107634 / OCM 161 / Z-7303</strain>
        <plasmid evidence="2">Plasmid pMETEV01</plasmid>
    </source>
</reference>
<protein>
    <submittedName>
        <fullName evidence="1">Uncharacterized protein</fullName>
    </submittedName>
</protein>
<proteinExistence type="predicted"/>
<dbReference type="AlphaFoldDB" id="D7EC28"/>
<dbReference type="EMBL" id="CP002070">
    <property type="protein sequence ID" value="ADI75150.1"/>
    <property type="molecule type" value="Genomic_DNA"/>
</dbReference>
<keyword evidence="2" id="KW-1185">Reference proteome</keyword>
<gene>
    <name evidence="1" type="ordered locus">Metev_2338</name>
</gene>
<accession>D7EC28</accession>
<organism evidence="1 2">
    <name type="scientific">Methanohalobium evestigatum (strain ATCC BAA-1072 / DSM 3721 / NBRC 107634 / OCM 161 / Z-7303)</name>
    <dbReference type="NCBI Taxonomy" id="644295"/>
    <lineage>
        <taxon>Archaea</taxon>
        <taxon>Methanobacteriati</taxon>
        <taxon>Methanobacteriota</taxon>
        <taxon>Stenosarchaea group</taxon>
        <taxon>Methanomicrobia</taxon>
        <taxon>Methanosarcinales</taxon>
        <taxon>Methanosarcinaceae</taxon>
        <taxon>Methanohalobium</taxon>
    </lineage>
</organism>
<name>D7EC28_METEZ</name>
<dbReference type="Proteomes" id="UP000000391">
    <property type="component" value="Plasmid pMETEV01"/>
</dbReference>
<dbReference type="KEGG" id="mev:Metev_2338"/>
<keyword evidence="1" id="KW-0614">Plasmid</keyword>